<evidence type="ECO:0000313" key="3">
    <source>
        <dbReference type="Proteomes" id="UP000655830"/>
    </source>
</evidence>
<dbReference type="EMBL" id="JACRSY010000036">
    <property type="protein sequence ID" value="MBC8581090.1"/>
    <property type="molecule type" value="Genomic_DNA"/>
</dbReference>
<name>A0A926IAP1_9FIRM</name>
<organism evidence="2 3">
    <name type="scientific">Zhenhengia yiwuensis</name>
    <dbReference type="NCBI Taxonomy" id="2763666"/>
    <lineage>
        <taxon>Bacteria</taxon>
        <taxon>Bacillati</taxon>
        <taxon>Bacillota</taxon>
        <taxon>Clostridia</taxon>
        <taxon>Lachnospirales</taxon>
        <taxon>Lachnospiraceae</taxon>
        <taxon>Zhenhengia</taxon>
    </lineage>
</organism>
<sequence length="132" mass="16073">MNKRLKKKMELKDCRLNKRQLRRKVQKQEQEVRALEEALKKAYKSYKEQGEEIEKVRTANKALFELNEKVGEENRLLEIEQEEFMEKVSQQKYYILELEEGMEGLRKQVFEMREELVKYNNIPSVIKKICMR</sequence>
<evidence type="ECO:0000256" key="1">
    <source>
        <dbReference type="SAM" id="Coils"/>
    </source>
</evidence>
<protein>
    <submittedName>
        <fullName evidence="2">Uncharacterized protein</fullName>
    </submittedName>
</protein>
<dbReference type="Proteomes" id="UP000655830">
    <property type="component" value="Unassembled WGS sequence"/>
</dbReference>
<reference evidence="2" key="1">
    <citation type="submission" date="2020-08" db="EMBL/GenBank/DDBJ databases">
        <title>Genome public.</title>
        <authorList>
            <person name="Liu C."/>
            <person name="Sun Q."/>
        </authorList>
    </citation>
    <scope>NUCLEOTIDE SEQUENCE</scope>
    <source>
        <strain evidence="2">NSJ-12</strain>
    </source>
</reference>
<feature type="coiled-coil region" evidence="1">
    <location>
        <begin position="95"/>
        <end position="122"/>
    </location>
</feature>
<keyword evidence="1" id="KW-0175">Coiled coil</keyword>
<gene>
    <name evidence="2" type="ORF">H8718_16355</name>
</gene>
<accession>A0A926IAP1</accession>
<evidence type="ECO:0000313" key="2">
    <source>
        <dbReference type="EMBL" id="MBC8581090.1"/>
    </source>
</evidence>
<dbReference type="AlphaFoldDB" id="A0A926IAP1"/>
<feature type="coiled-coil region" evidence="1">
    <location>
        <begin position="11"/>
        <end position="52"/>
    </location>
</feature>
<comment type="caution">
    <text evidence="2">The sequence shown here is derived from an EMBL/GenBank/DDBJ whole genome shotgun (WGS) entry which is preliminary data.</text>
</comment>
<keyword evidence="3" id="KW-1185">Reference proteome</keyword>
<proteinExistence type="predicted"/>
<dbReference type="RefSeq" id="WP_249333833.1">
    <property type="nucleotide sequence ID" value="NZ_JACRSY010000036.1"/>
</dbReference>